<evidence type="ECO:0000313" key="1">
    <source>
        <dbReference type="EMBL" id="KAK5955026.1"/>
    </source>
</evidence>
<comment type="caution">
    <text evidence="1">The sequence shown here is derived from an EMBL/GenBank/DDBJ whole genome shotgun (WGS) entry which is preliminary data.</text>
</comment>
<gene>
    <name evidence="1" type="ORF">OHC33_003705</name>
</gene>
<protein>
    <submittedName>
        <fullName evidence="1">Uncharacterized protein</fullName>
    </submittedName>
</protein>
<name>A0AAN8I8V9_9EURO</name>
<accession>A0AAN8I8V9</accession>
<dbReference type="Proteomes" id="UP001316803">
    <property type="component" value="Unassembled WGS sequence"/>
</dbReference>
<organism evidence="1 2">
    <name type="scientific">Knufia fluminis</name>
    <dbReference type="NCBI Taxonomy" id="191047"/>
    <lineage>
        <taxon>Eukaryota</taxon>
        <taxon>Fungi</taxon>
        <taxon>Dikarya</taxon>
        <taxon>Ascomycota</taxon>
        <taxon>Pezizomycotina</taxon>
        <taxon>Eurotiomycetes</taxon>
        <taxon>Chaetothyriomycetidae</taxon>
        <taxon>Chaetothyriales</taxon>
        <taxon>Trichomeriaceae</taxon>
        <taxon>Knufia</taxon>
    </lineage>
</organism>
<dbReference type="AlphaFoldDB" id="A0AAN8I8V9"/>
<keyword evidence="2" id="KW-1185">Reference proteome</keyword>
<sequence>MATPISDAWYILRDRLDDPSIHPMPPALTEALRNLNVIIVIDDGFKNALVWCNGEGWTFEPNTDNDQWGLDETVWTETDFGRIVIRSPGTANLRVRVIQDDTKEGSGETRDRILWKLGVGPHAGVTEEVLEQSIAWLQNYVVPT</sequence>
<dbReference type="EMBL" id="JAKLMC020000007">
    <property type="protein sequence ID" value="KAK5955026.1"/>
    <property type="molecule type" value="Genomic_DNA"/>
</dbReference>
<proteinExistence type="predicted"/>
<evidence type="ECO:0000313" key="2">
    <source>
        <dbReference type="Proteomes" id="UP001316803"/>
    </source>
</evidence>
<reference evidence="1 2" key="1">
    <citation type="submission" date="2022-12" db="EMBL/GenBank/DDBJ databases">
        <title>Genomic features and morphological characterization of a novel Knufia sp. strain isolated from spacecraft assembly facility.</title>
        <authorList>
            <person name="Teixeira M."/>
            <person name="Chander A.M."/>
            <person name="Stajich J.E."/>
            <person name="Venkateswaran K."/>
        </authorList>
    </citation>
    <scope>NUCLEOTIDE SEQUENCE [LARGE SCALE GENOMIC DNA]</scope>
    <source>
        <strain evidence="1 2">FJI-L2-BK-P2</strain>
    </source>
</reference>